<dbReference type="HAMAP" id="MF_00316">
    <property type="entry name" value="MobA"/>
    <property type="match status" value="1"/>
</dbReference>
<dbReference type="InterPro" id="IPR025877">
    <property type="entry name" value="MobA-like_NTP_Trfase"/>
</dbReference>
<dbReference type="GO" id="GO:1902758">
    <property type="term" value="P:bis(molybdopterin guanine dinucleotide)molybdenum biosynthetic process"/>
    <property type="evidence" value="ECO:0007669"/>
    <property type="project" value="TreeGrafter"/>
</dbReference>
<feature type="binding site" evidence="8">
    <location>
        <position position="136"/>
    </location>
    <ligand>
        <name>GTP</name>
        <dbReference type="ChEBI" id="CHEBI:37565"/>
    </ligand>
</feature>
<dbReference type="GO" id="GO:0005737">
    <property type="term" value="C:cytoplasm"/>
    <property type="evidence" value="ECO:0007669"/>
    <property type="project" value="UniProtKB-SubCell"/>
</dbReference>
<organism evidence="10 11">
    <name type="scientific">Methylorubrum populi (strain ATCC BAA-705 / NCIMB 13946 / BJ001)</name>
    <name type="common">Methylobacterium populi</name>
    <dbReference type="NCBI Taxonomy" id="441620"/>
    <lineage>
        <taxon>Bacteria</taxon>
        <taxon>Pseudomonadati</taxon>
        <taxon>Pseudomonadota</taxon>
        <taxon>Alphaproteobacteria</taxon>
        <taxon>Hyphomicrobiales</taxon>
        <taxon>Methylobacteriaceae</taxon>
        <taxon>Methylorubrum</taxon>
    </lineage>
</organism>
<comment type="cofactor">
    <cofactor evidence="8">
        <name>Mg(2+)</name>
        <dbReference type="ChEBI" id="CHEBI:18420"/>
    </cofactor>
</comment>
<reference evidence="10" key="1">
    <citation type="submission" date="2008-04" db="EMBL/GenBank/DDBJ databases">
        <title>Complete sequence of chromosome of Methylobacterium populi BJ001.</title>
        <authorList>
            <consortium name="US DOE Joint Genome Institute"/>
            <person name="Copeland A."/>
            <person name="Lucas S."/>
            <person name="Lapidus A."/>
            <person name="Glavina del Rio T."/>
            <person name="Dalin E."/>
            <person name="Tice H."/>
            <person name="Bruce D."/>
            <person name="Goodwin L."/>
            <person name="Pitluck S."/>
            <person name="Chertkov O."/>
            <person name="Brettin T."/>
            <person name="Detter J.C."/>
            <person name="Han C."/>
            <person name="Kuske C.R."/>
            <person name="Schmutz J."/>
            <person name="Larimer F."/>
            <person name="Land M."/>
            <person name="Hauser L."/>
            <person name="Kyrpides N."/>
            <person name="Mikhailova N."/>
            <person name="Marx C."/>
            <person name="Richardson P."/>
        </authorList>
    </citation>
    <scope>NUCLEOTIDE SEQUENCE [LARGE SCALE GENOMIC DNA]</scope>
    <source>
        <strain evidence="10">BJ001</strain>
    </source>
</reference>
<feature type="binding site" evidence="8">
    <location>
        <position position="136"/>
    </location>
    <ligand>
        <name>Mg(2+)</name>
        <dbReference type="ChEBI" id="CHEBI:18420"/>
    </ligand>
</feature>
<dbReference type="Pfam" id="PF12804">
    <property type="entry name" value="NTP_transf_3"/>
    <property type="match status" value="1"/>
</dbReference>
<feature type="domain" description="MobA-like NTP transferase" evidence="9">
    <location>
        <begin position="38"/>
        <end position="200"/>
    </location>
</feature>
<feature type="binding site" evidence="8">
    <location>
        <begin position="41"/>
        <end position="43"/>
    </location>
    <ligand>
        <name>GTP</name>
        <dbReference type="ChEBI" id="CHEBI:37565"/>
    </ligand>
</feature>
<dbReference type="NCBIfam" id="TIGR02665">
    <property type="entry name" value="molyb_mobA"/>
    <property type="match status" value="1"/>
</dbReference>
<dbReference type="GO" id="GO:0005525">
    <property type="term" value="F:GTP binding"/>
    <property type="evidence" value="ECO:0007669"/>
    <property type="project" value="UniProtKB-UniRule"/>
</dbReference>
<dbReference type="Gene3D" id="3.90.550.10">
    <property type="entry name" value="Spore Coat Polysaccharide Biosynthesis Protein SpsA, Chain A"/>
    <property type="match status" value="1"/>
</dbReference>
<dbReference type="InterPro" id="IPR013482">
    <property type="entry name" value="Molybde_CF_guanTrfase"/>
</dbReference>
<evidence type="ECO:0000256" key="6">
    <source>
        <dbReference type="ARBA" id="ARBA00023134"/>
    </source>
</evidence>
<comment type="subunit">
    <text evidence="8">Monomer.</text>
</comment>
<dbReference type="HOGENOM" id="CLU_055597_5_0_5"/>
<evidence type="ECO:0000256" key="8">
    <source>
        <dbReference type="HAMAP-Rule" id="MF_00316"/>
    </source>
</evidence>
<keyword evidence="3 8" id="KW-0479">Metal-binding</keyword>
<evidence type="ECO:0000256" key="2">
    <source>
        <dbReference type="ARBA" id="ARBA00022679"/>
    </source>
</evidence>
<evidence type="ECO:0000259" key="9">
    <source>
        <dbReference type="Pfam" id="PF12804"/>
    </source>
</evidence>
<comment type="similarity">
    <text evidence="8">Belongs to the MobA family.</text>
</comment>
<comment type="catalytic activity">
    <reaction evidence="8">
        <text>Mo-molybdopterin + GTP + H(+) = Mo-molybdopterin guanine dinucleotide + diphosphate</text>
        <dbReference type="Rhea" id="RHEA:34243"/>
        <dbReference type="ChEBI" id="CHEBI:15378"/>
        <dbReference type="ChEBI" id="CHEBI:33019"/>
        <dbReference type="ChEBI" id="CHEBI:37565"/>
        <dbReference type="ChEBI" id="CHEBI:71302"/>
        <dbReference type="ChEBI" id="CHEBI:71310"/>
        <dbReference type="EC" id="2.7.7.77"/>
    </reaction>
</comment>
<keyword evidence="2 8" id="KW-0808">Transferase</keyword>
<evidence type="ECO:0000256" key="1">
    <source>
        <dbReference type="ARBA" id="ARBA00022490"/>
    </source>
</evidence>
<sequence>MSGTPVSGAGISGAGISGAGISGSGISGSGISGSGILGLILAGGLSRRMGGGDKPLRTLSGRTLLARVAERLAPQCGGGLALSANGDPARFRSVFAGRVLPDTVPDHPGPLAGILAGMEAAAALPGLTHVASVPGDAPFLPHDFVARLVAAAAAEGKPIALAASGERRHFTSALWPVALREDLRDWLSRGERRVGGFIERHGAAVAIWPAEPLDPFLNLNAPEDLAAAEALLARRP</sequence>
<dbReference type="SUPFAM" id="SSF53448">
    <property type="entry name" value="Nucleotide-diphospho-sugar transferases"/>
    <property type="match status" value="1"/>
</dbReference>
<feature type="binding site" evidence="8">
    <location>
        <position position="54"/>
    </location>
    <ligand>
        <name>GTP</name>
        <dbReference type="ChEBI" id="CHEBI:37565"/>
    </ligand>
</feature>
<keyword evidence="4 8" id="KW-0547">Nucleotide-binding</keyword>
<proteinExistence type="inferred from homology"/>
<keyword evidence="7 8" id="KW-0501">Molybdenum cofactor biosynthesis</keyword>
<dbReference type="EMBL" id="CP001029">
    <property type="protein sequence ID" value="ACB83179.1"/>
    <property type="molecule type" value="Genomic_DNA"/>
</dbReference>
<dbReference type="KEGG" id="mpo:Mpop_5083"/>
<comment type="subcellular location">
    <subcellularLocation>
        <location evidence="8">Cytoplasm</location>
    </subcellularLocation>
</comment>
<dbReference type="Proteomes" id="UP000007136">
    <property type="component" value="Chromosome"/>
</dbReference>
<evidence type="ECO:0000313" key="10">
    <source>
        <dbReference type="EMBL" id="ACB83179.1"/>
    </source>
</evidence>
<gene>
    <name evidence="8" type="primary">mobA</name>
    <name evidence="10" type="ordered locus">Mpop_5083</name>
</gene>
<dbReference type="AlphaFoldDB" id="B1Z7V5"/>
<accession>B1Z7V5</accession>
<evidence type="ECO:0000256" key="7">
    <source>
        <dbReference type="ARBA" id="ARBA00023150"/>
    </source>
</evidence>
<dbReference type="CDD" id="cd02503">
    <property type="entry name" value="MobA"/>
    <property type="match status" value="1"/>
</dbReference>
<dbReference type="PANTHER" id="PTHR19136">
    <property type="entry name" value="MOLYBDENUM COFACTOR GUANYLYLTRANSFERASE"/>
    <property type="match status" value="1"/>
</dbReference>
<evidence type="ECO:0000256" key="3">
    <source>
        <dbReference type="ARBA" id="ARBA00022723"/>
    </source>
</evidence>
<evidence type="ECO:0000313" key="11">
    <source>
        <dbReference type="Proteomes" id="UP000007136"/>
    </source>
</evidence>
<dbReference type="GO" id="GO:0061603">
    <property type="term" value="F:molybdenum cofactor guanylyltransferase activity"/>
    <property type="evidence" value="ECO:0007669"/>
    <property type="project" value="UniProtKB-EC"/>
</dbReference>
<keyword evidence="1 8" id="KW-0963">Cytoplasm</keyword>
<dbReference type="eggNOG" id="COG0746">
    <property type="taxonomic scope" value="Bacteria"/>
</dbReference>
<dbReference type="STRING" id="441620.Mpop_5083"/>
<name>B1Z7V5_METPB</name>
<evidence type="ECO:0000256" key="5">
    <source>
        <dbReference type="ARBA" id="ARBA00022842"/>
    </source>
</evidence>
<comment type="domain">
    <text evidence="8">The N-terminal domain determines nucleotide recognition and specific binding, while the C-terminal domain determines the specific binding to the target protein.</text>
</comment>
<dbReference type="EC" id="2.7.7.77" evidence="8"/>
<comment type="function">
    <text evidence="8">Transfers a GMP moiety from GTP to Mo-molybdopterin (Mo-MPT) cofactor (Moco or molybdenum cofactor) to form Mo-molybdopterin guanine dinucleotide (Mo-MGD) cofactor.</text>
</comment>
<evidence type="ECO:0000256" key="4">
    <source>
        <dbReference type="ARBA" id="ARBA00022741"/>
    </source>
</evidence>
<dbReference type="PANTHER" id="PTHR19136:SF81">
    <property type="entry name" value="MOLYBDENUM COFACTOR GUANYLYLTRANSFERASE"/>
    <property type="match status" value="1"/>
</dbReference>
<comment type="caution">
    <text evidence="8">Lacks conserved residue(s) required for the propagation of feature annotation.</text>
</comment>
<protein>
    <recommendedName>
        <fullName evidence="8">Molybdenum cofactor guanylyltransferase</fullName>
        <shortName evidence="8">MoCo guanylyltransferase</shortName>
        <ecNumber evidence="8">2.7.7.77</ecNumber>
    </recommendedName>
    <alternativeName>
        <fullName evidence="8">GTP:molybdopterin guanylyltransferase</fullName>
    </alternativeName>
    <alternativeName>
        <fullName evidence="8">Mo-MPT guanylyltransferase</fullName>
    </alternativeName>
    <alternativeName>
        <fullName evidence="8">Molybdopterin guanylyltransferase</fullName>
    </alternativeName>
    <alternativeName>
        <fullName evidence="8">Molybdopterin-guanine dinucleotide synthase</fullName>
        <shortName evidence="8">MGD synthase</shortName>
    </alternativeName>
</protein>
<keyword evidence="5 8" id="KW-0460">Magnesium</keyword>
<keyword evidence="6 8" id="KW-0342">GTP-binding</keyword>
<feature type="binding site" evidence="8">
    <location>
        <position position="102"/>
    </location>
    <ligand>
        <name>GTP</name>
        <dbReference type="ChEBI" id="CHEBI:37565"/>
    </ligand>
</feature>
<dbReference type="InterPro" id="IPR029044">
    <property type="entry name" value="Nucleotide-diphossugar_trans"/>
</dbReference>
<dbReference type="GO" id="GO:0046872">
    <property type="term" value="F:metal ion binding"/>
    <property type="evidence" value="ECO:0007669"/>
    <property type="project" value="UniProtKB-KW"/>
</dbReference>